<dbReference type="InterPro" id="IPR024079">
    <property type="entry name" value="MetalloPept_cat_dom_sf"/>
</dbReference>
<organism evidence="7 8">
    <name type="scientific">Pontibacter qinzhouensis</name>
    <dbReference type="NCBI Taxonomy" id="2603253"/>
    <lineage>
        <taxon>Bacteria</taxon>
        <taxon>Pseudomonadati</taxon>
        <taxon>Bacteroidota</taxon>
        <taxon>Cytophagia</taxon>
        <taxon>Cytophagales</taxon>
        <taxon>Hymenobacteraceae</taxon>
        <taxon>Pontibacter</taxon>
    </lineage>
</organism>
<accession>A0A5C8JKF4</accession>
<dbReference type="InterPro" id="IPR001818">
    <property type="entry name" value="Pept_M10_metallopeptidase"/>
</dbReference>
<reference evidence="7 8" key="1">
    <citation type="submission" date="2019-08" db="EMBL/GenBank/DDBJ databases">
        <authorList>
            <person name="Shi S."/>
        </authorList>
    </citation>
    <scope>NUCLEOTIDE SEQUENCE [LARGE SCALE GENOMIC DNA]</scope>
    <source>
        <strain evidence="7 8">GY10130</strain>
    </source>
</reference>
<evidence type="ECO:0000256" key="1">
    <source>
        <dbReference type="ARBA" id="ARBA00022670"/>
    </source>
</evidence>
<protein>
    <submittedName>
        <fullName evidence="7">T9SS type A sorting domain-containing protein</fullName>
    </submittedName>
</protein>
<evidence type="ECO:0000313" key="8">
    <source>
        <dbReference type="Proteomes" id="UP000321926"/>
    </source>
</evidence>
<dbReference type="Pfam" id="PF00413">
    <property type="entry name" value="Peptidase_M10"/>
    <property type="match status" value="1"/>
</dbReference>
<dbReference type="GO" id="GO:0031012">
    <property type="term" value="C:extracellular matrix"/>
    <property type="evidence" value="ECO:0007669"/>
    <property type="project" value="InterPro"/>
</dbReference>
<feature type="domain" description="Peptidase M10 metallopeptidase" evidence="5">
    <location>
        <begin position="433"/>
        <end position="498"/>
    </location>
</feature>
<evidence type="ECO:0000256" key="3">
    <source>
        <dbReference type="ARBA" id="ARBA00022801"/>
    </source>
</evidence>
<evidence type="ECO:0000259" key="6">
    <source>
        <dbReference type="Pfam" id="PF01833"/>
    </source>
</evidence>
<dbReference type="Gene3D" id="3.40.390.10">
    <property type="entry name" value="Collagenase (Catalytic Domain)"/>
    <property type="match status" value="1"/>
</dbReference>
<keyword evidence="4" id="KW-0862">Zinc</keyword>
<dbReference type="InterPro" id="IPR013783">
    <property type="entry name" value="Ig-like_fold"/>
</dbReference>
<dbReference type="InterPro" id="IPR014756">
    <property type="entry name" value="Ig_E-set"/>
</dbReference>
<dbReference type="SUPFAM" id="SSF81296">
    <property type="entry name" value="E set domains"/>
    <property type="match status" value="1"/>
</dbReference>
<feature type="domain" description="IPT/TIG" evidence="6">
    <location>
        <begin position="213"/>
        <end position="306"/>
    </location>
</feature>
<keyword evidence="2" id="KW-0479">Metal-binding</keyword>
<dbReference type="Gene3D" id="2.60.40.10">
    <property type="entry name" value="Immunoglobulins"/>
    <property type="match status" value="1"/>
</dbReference>
<keyword evidence="3" id="KW-0378">Hydrolase</keyword>
<evidence type="ECO:0000256" key="2">
    <source>
        <dbReference type="ARBA" id="ARBA00022723"/>
    </source>
</evidence>
<dbReference type="SUPFAM" id="SSF55486">
    <property type="entry name" value="Metalloproteases ('zincins'), catalytic domain"/>
    <property type="match status" value="1"/>
</dbReference>
<gene>
    <name evidence="7" type="ORF">FVR03_15820</name>
</gene>
<evidence type="ECO:0000256" key="4">
    <source>
        <dbReference type="ARBA" id="ARBA00022833"/>
    </source>
</evidence>
<dbReference type="EMBL" id="VRTY01000064">
    <property type="protein sequence ID" value="TXK37164.1"/>
    <property type="molecule type" value="Genomic_DNA"/>
</dbReference>
<dbReference type="GO" id="GO:0004222">
    <property type="term" value="F:metalloendopeptidase activity"/>
    <property type="evidence" value="ECO:0007669"/>
    <property type="project" value="InterPro"/>
</dbReference>
<proteinExistence type="predicted"/>
<comment type="caution">
    <text evidence="7">The sequence shown here is derived from an EMBL/GenBank/DDBJ whole genome shotgun (WGS) entry which is preliminary data.</text>
</comment>
<dbReference type="RefSeq" id="WP_147922737.1">
    <property type="nucleotide sequence ID" value="NZ_VRTY01000064.1"/>
</dbReference>
<evidence type="ECO:0000313" key="7">
    <source>
        <dbReference type="EMBL" id="TXK37164.1"/>
    </source>
</evidence>
<dbReference type="OrthoDB" id="7574679at2"/>
<dbReference type="NCBIfam" id="TIGR04183">
    <property type="entry name" value="Por_Secre_tail"/>
    <property type="match status" value="1"/>
</dbReference>
<dbReference type="CDD" id="cd00102">
    <property type="entry name" value="IPT"/>
    <property type="match status" value="1"/>
</dbReference>
<dbReference type="GO" id="GO:0006508">
    <property type="term" value="P:proteolysis"/>
    <property type="evidence" value="ECO:0007669"/>
    <property type="project" value="UniProtKB-KW"/>
</dbReference>
<dbReference type="InterPro" id="IPR026444">
    <property type="entry name" value="Secre_tail"/>
</dbReference>
<dbReference type="AlphaFoldDB" id="A0A5C8JKF4"/>
<dbReference type="Proteomes" id="UP000321926">
    <property type="component" value="Unassembled WGS sequence"/>
</dbReference>
<evidence type="ECO:0000259" key="5">
    <source>
        <dbReference type="Pfam" id="PF00413"/>
    </source>
</evidence>
<dbReference type="GO" id="GO:0008270">
    <property type="term" value="F:zinc ion binding"/>
    <property type="evidence" value="ECO:0007669"/>
    <property type="project" value="InterPro"/>
</dbReference>
<keyword evidence="8" id="KW-1185">Reference proteome</keyword>
<keyword evidence="1" id="KW-0645">Protease</keyword>
<name>A0A5C8JKF4_9BACT</name>
<dbReference type="InterPro" id="IPR002909">
    <property type="entry name" value="IPT_dom"/>
</dbReference>
<dbReference type="Pfam" id="PF01833">
    <property type="entry name" value="TIG"/>
    <property type="match status" value="1"/>
</dbReference>
<sequence length="614" mass="67808">MTNFYFRIPPDKRNYLPFIFLVFILLSFRSLANDSHHFIPLPLNDRIKGASAIVEGEVVAQQSFWDDAQHNIYTSNTIKVYKVFKGQVQEEQIELITEGGQVGFKIHVFSAALKLKKGQQGIFFLTGEQPLGTTPGKQRLKTRAFGSEQGFIHYDLKQGTAKDVFYRYNSAPELYNSITVATGTSFRELTENVKLREAAAPQQLREQQILLTPVIASFSPAEASAGTATILTINGSDFGSSRGNGSVEFRNADDGGNTWIKPLPRDYISWSNTQIRVQIPSYGEDGGTAGTGQVRVNAPDGSIATSTDSLSIPFVYSNLAFDGGARSFKPVLSNLNNLGGYTMQFGPGMQSRAAAQEAFRRSMNSWICNTQVNWRIGSNTTIATAADDDVSMINFVPGATVGQNVLASTVSRYEGCRSGNDTLLWVSEFDMQINSAINWQFGPGGPARGQYDFETVMLHELGHAHQLGHVILPRAVMHHAVESQALYRDLSNDDITGANFVMDRSLIANICQQPPMLPSNSQDCNFPAENNLLAYPNPIIPENETLNLQFLVDEDTSLTLFLYDYTGKLVKEFTAEFSSLNAPVEVRLHSLAAGMYILRWTHADRSGEVKVMKL</sequence>